<name>A0A654DSN6_SPHMU</name>
<proteinExistence type="predicted"/>
<evidence type="ECO:0000313" key="1">
    <source>
        <dbReference type="EMBL" id="VXD08547.1"/>
    </source>
</evidence>
<gene>
    <name evidence="1" type="ORF">SPHINGO8BC_90622</name>
</gene>
<accession>A0A654DSN6</accession>
<dbReference type="EMBL" id="CABWMV010000028">
    <property type="protein sequence ID" value="VXD08547.1"/>
    <property type="molecule type" value="Genomic_DNA"/>
</dbReference>
<reference evidence="1 2" key="1">
    <citation type="submission" date="2019-10" db="EMBL/GenBank/DDBJ databases">
        <authorList>
            <person name="Karimi E."/>
        </authorList>
    </citation>
    <scope>NUCLEOTIDE SEQUENCE [LARGE SCALE GENOMIC DNA]</scope>
    <source>
        <strain evidence="1">Sphingobacterium sp. 8BC</strain>
    </source>
</reference>
<dbReference type="AlphaFoldDB" id="A0A654DSN6"/>
<evidence type="ECO:0000313" key="2">
    <source>
        <dbReference type="Proteomes" id="UP000432350"/>
    </source>
</evidence>
<protein>
    <submittedName>
        <fullName evidence="1">Uncharacterized protein</fullName>
    </submittedName>
</protein>
<organism evidence="1 2">
    <name type="scientific">Sphingobacterium multivorum</name>
    <dbReference type="NCBI Taxonomy" id="28454"/>
    <lineage>
        <taxon>Bacteria</taxon>
        <taxon>Pseudomonadati</taxon>
        <taxon>Bacteroidota</taxon>
        <taxon>Sphingobacteriia</taxon>
        <taxon>Sphingobacteriales</taxon>
        <taxon>Sphingobacteriaceae</taxon>
        <taxon>Sphingobacterium</taxon>
    </lineage>
</organism>
<sequence>MIVRKEIFETSLSLNSITLYPFVSVQKYSVNIHLEHPVLSDFMFTSCGPCLKN</sequence>
<dbReference type="Proteomes" id="UP000432350">
    <property type="component" value="Unassembled WGS sequence"/>
</dbReference>